<dbReference type="Gene3D" id="3.90.70.10">
    <property type="entry name" value="Cysteine proteinases"/>
    <property type="match status" value="2"/>
</dbReference>
<dbReference type="InterPro" id="IPR001607">
    <property type="entry name" value="Znf_UBP"/>
</dbReference>
<dbReference type="EMBL" id="CAXITT010000088">
    <property type="protein sequence ID" value="CAL1531431.1"/>
    <property type="molecule type" value="Genomic_DNA"/>
</dbReference>
<keyword evidence="5" id="KW-0862">Zinc</keyword>
<evidence type="ECO:0000256" key="6">
    <source>
        <dbReference type="PROSITE-ProRule" id="PRU00502"/>
    </source>
</evidence>
<evidence type="ECO:0000256" key="1">
    <source>
        <dbReference type="ARBA" id="ARBA00000707"/>
    </source>
</evidence>
<dbReference type="GO" id="GO:0016579">
    <property type="term" value="P:protein deubiquitination"/>
    <property type="evidence" value="ECO:0007669"/>
    <property type="project" value="InterPro"/>
</dbReference>
<feature type="region of interest" description="Disordered" evidence="7">
    <location>
        <begin position="487"/>
        <end position="618"/>
    </location>
</feature>
<dbReference type="PANTHER" id="PTHR21646">
    <property type="entry name" value="UBIQUITIN CARBOXYL-TERMINAL HYDROLASE"/>
    <property type="match status" value="1"/>
</dbReference>
<evidence type="ECO:0000256" key="7">
    <source>
        <dbReference type="SAM" id="MobiDB-lite"/>
    </source>
</evidence>
<feature type="domain" description="USP" evidence="8">
    <location>
        <begin position="221"/>
        <end position="1184"/>
    </location>
</feature>
<evidence type="ECO:0000313" key="10">
    <source>
        <dbReference type="EMBL" id="CAL1531431.1"/>
    </source>
</evidence>
<dbReference type="PROSITE" id="PS00972">
    <property type="entry name" value="USP_1"/>
    <property type="match status" value="1"/>
</dbReference>
<dbReference type="InterPro" id="IPR038765">
    <property type="entry name" value="Papain-like_cys_pep_sf"/>
</dbReference>
<feature type="compositionally biased region" description="Basic and acidic residues" evidence="7">
    <location>
        <begin position="553"/>
        <end position="569"/>
    </location>
</feature>
<evidence type="ECO:0000256" key="4">
    <source>
        <dbReference type="ARBA" id="ARBA00022771"/>
    </source>
</evidence>
<dbReference type="GO" id="GO:0004843">
    <property type="term" value="F:cysteine-type deubiquitinase activity"/>
    <property type="evidence" value="ECO:0007669"/>
    <property type="project" value="UniProtKB-EC"/>
</dbReference>
<feature type="region of interest" description="Disordered" evidence="7">
    <location>
        <begin position="823"/>
        <end position="860"/>
    </location>
</feature>
<sequence length="1185" mass="130122">MRVLEVDPSISYTMGKNRKHRIRKSKENEADESSEDSLQNGGCPHVTKAVNLAAMRKVILKPTVSLGECSSCSKEAPNSSSRDLFGSVIEGPVPAAESDDTEGGETTICVCLQCGHQGCDRNSLNKHAIKHYKIPHSSIHCLTVNLTTWATWCYICDDQIPVNGRIQPCIDFLQKQFGVAKTDFAQLPGRPLESPDTEASPSSVNSPTCKSAAPISCIKVKGLNNLGNTCFFNAVMQSICQTRGLESLLLDRTKPGRLCNIPGPELGFESDSCSSDEDEQNEEDLAVKIKPLPNIQTSFGDPGAITLALLNLVQEMKGSTTKNGTVNPTALFTQVCKKAPRFKGFQQQDSHELLRYLVDCIRTEEIKRGQASILKFFKLPESISPKKVDEETKVKVKEYGRQVKHTFLDSLFGGQLVSTVKCEECKTVSQICEAFLDLSLPVMEEKPQRPNLILIGKKRDSVILGDVTEEAGATANISSMGLDTYMENKPSKYQERKSKRLAKKDSKRKSKCPKAKSTEPNDSGGKGDNEDKQDIDAGSDEGNPVDMDIENNNENKQKDLESPESEQTRDQGGMSRQDEQTGSGHSSVVIDSSPEGSKDGVDANENEDDTSDADVEDNIESDILKLECTATAEISSRPHADKHDGLHDVSLETKGENETCSVSAESVYVSKSYDADVNTNQQELIEQTQRNQTAVQMTDRTQKTGHGTLTSVTLCDHSQANDKPGSAEVRLNGQGATRNGFVEQALISCKLRETESVANEINETPVVNLAKDRGTGLLIDEQCSNLENTNIPAINGIDGSCISCEVSVKNSQVIELTNGVGRLTISDSDGEEEGLNKQNLDTQHKKGQCDNNNKHKTNAHAHEDAQVSATFSFTLPANNGAGHGEKSNRSHSTSQSEVTANVDMGDVDIQIRSEEKHQAHMNVLKTQQEYLKDARNYSMNTLAPRYHPSPKECSILSCLNQFTAAELLTGSNKFGCKECSRRKRRNSQTCPAKTDKKLKDTVYSNANKQYLIFRPPAVLTLHLKRFEQTGITSRKVNRHVDFPCVLDLAPYCSSLCLGVKEGQSKVLYSLYGVVEHSGRLSGGHYTAYIKVRPGLGPPTQFLHTNPPGPLDLLNVYLTRVIKSKESGHSEKMEGGGEVDRDIEAMAETLAPPGRWFHISDSRVNEVAEAEVLRAQAYLLFYERIF</sequence>
<comment type="caution">
    <text evidence="10">The sequence shown here is derived from an EMBL/GenBank/DDBJ whole genome shotgun (WGS) entry which is preliminary data.</text>
</comment>
<dbReference type="PANTHER" id="PTHR21646:SF39">
    <property type="entry name" value="UBIQUITIN CARBOXYL-TERMINAL HYDROLASE 16"/>
    <property type="match status" value="1"/>
</dbReference>
<dbReference type="Pfam" id="PF00443">
    <property type="entry name" value="UCH"/>
    <property type="match status" value="1"/>
</dbReference>
<dbReference type="Proteomes" id="UP001497497">
    <property type="component" value="Unassembled WGS sequence"/>
</dbReference>
<dbReference type="EC" id="3.4.19.12" evidence="2"/>
<keyword evidence="11" id="KW-1185">Reference proteome</keyword>
<evidence type="ECO:0000259" key="9">
    <source>
        <dbReference type="PROSITE" id="PS50271"/>
    </source>
</evidence>
<evidence type="ECO:0000256" key="3">
    <source>
        <dbReference type="ARBA" id="ARBA00022723"/>
    </source>
</evidence>
<dbReference type="AlphaFoldDB" id="A0AAV2HH28"/>
<feature type="domain" description="UBP-type" evidence="9">
    <location>
        <begin position="41"/>
        <end position="179"/>
    </location>
</feature>
<dbReference type="InterPro" id="IPR001394">
    <property type="entry name" value="Peptidase_C19_UCH"/>
</dbReference>
<feature type="compositionally biased region" description="Acidic residues" evidence="7">
    <location>
        <begin position="602"/>
        <end position="618"/>
    </location>
</feature>
<dbReference type="PROSITE" id="PS50235">
    <property type="entry name" value="USP_3"/>
    <property type="match status" value="1"/>
</dbReference>
<dbReference type="CDD" id="cd02667">
    <property type="entry name" value="Peptidase_C19K"/>
    <property type="match status" value="1"/>
</dbReference>
<evidence type="ECO:0000256" key="5">
    <source>
        <dbReference type="ARBA" id="ARBA00022833"/>
    </source>
</evidence>
<dbReference type="InterPro" id="IPR013083">
    <property type="entry name" value="Znf_RING/FYVE/PHD"/>
</dbReference>
<dbReference type="InterPro" id="IPR050185">
    <property type="entry name" value="Ub_carboxyl-term_hydrolase"/>
</dbReference>
<feature type="compositionally biased region" description="Basic residues" evidence="7">
    <location>
        <begin position="497"/>
        <end position="514"/>
    </location>
</feature>
<comment type="catalytic activity">
    <reaction evidence="1">
        <text>Thiol-dependent hydrolysis of ester, thioester, amide, peptide and isopeptide bonds formed by the C-terminal Gly of ubiquitin (a 76-residue protein attached to proteins as an intracellular targeting signal).</text>
        <dbReference type="EC" id="3.4.19.12"/>
    </reaction>
</comment>
<feature type="region of interest" description="Disordered" evidence="7">
    <location>
        <begin position="16"/>
        <end position="42"/>
    </location>
</feature>
<reference evidence="10 11" key="1">
    <citation type="submission" date="2024-04" db="EMBL/GenBank/DDBJ databases">
        <authorList>
            <consortium name="Genoscope - CEA"/>
            <person name="William W."/>
        </authorList>
    </citation>
    <scope>NUCLEOTIDE SEQUENCE [LARGE SCALE GENOMIC DNA]</scope>
</reference>
<feature type="compositionally biased region" description="Polar residues" evidence="7">
    <location>
        <begin position="890"/>
        <end position="899"/>
    </location>
</feature>
<keyword evidence="3" id="KW-0479">Metal-binding</keyword>
<proteinExistence type="predicted"/>
<dbReference type="PROSITE" id="PS50271">
    <property type="entry name" value="ZF_UBP"/>
    <property type="match status" value="1"/>
</dbReference>
<gene>
    <name evidence="10" type="ORF">GSLYS_00005526001</name>
</gene>
<dbReference type="InterPro" id="IPR028889">
    <property type="entry name" value="USP"/>
</dbReference>
<organism evidence="10 11">
    <name type="scientific">Lymnaea stagnalis</name>
    <name type="common">Great pond snail</name>
    <name type="synonym">Helix stagnalis</name>
    <dbReference type="NCBI Taxonomy" id="6523"/>
    <lineage>
        <taxon>Eukaryota</taxon>
        <taxon>Metazoa</taxon>
        <taxon>Spiralia</taxon>
        <taxon>Lophotrochozoa</taxon>
        <taxon>Mollusca</taxon>
        <taxon>Gastropoda</taxon>
        <taxon>Heterobranchia</taxon>
        <taxon>Euthyneura</taxon>
        <taxon>Panpulmonata</taxon>
        <taxon>Hygrophila</taxon>
        <taxon>Lymnaeoidea</taxon>
        <taxon>Lymnaeidae</taxon>
        <taxon>Lymnaea</taxon>
    </lineage>
</organism>
<dbReference type="SUPFAM" id="SSF57850">
    <property type="entry name" value="RING/U-box"/>
    <property type="match status" value="1"/>
</dbReference>
<evidence type="ECO:0000259" key="8">
    <source>
        <dbReference type="PROSITE" id="PS50235"/>
    </source>
</evidence>
<protein>
    <recommendedName>
        <fullName evidence="2">ubiquitinyl hydrolase 1</fullName>
        <ecNumber evidence="2">3.4.19.12</ecNumber>
    </recommendedName>
</protein>
<feature type="compositionally biased region" description="Basic and acidic residues" evidence="7">
    <location>
        <begin position="525"/>
        <end position="535"/>
    </location>
</feature>
<dbReference type="SUPFAM" id="SSF54001">
    <property type="entry name" value="Cysteine proteinases"/>
    <property type="match status" value="1"/>
</dbReference>
<dbReference type="Pfam" id="PF02148">
    <property type="entry name" value="zf-UBP"/>
    <property type="match status" value="1"/>
</dbReference>
<evidence type="ECO:0000256" key="2">
    <source>
        <dbReference type="ARBA" id="ARBA00012759"/>
    </source>
</evidence>
<dbReference type="Gene3D" id="3.30.40.10">
    <property type="entry name" value="Zinc/RING finger domain, C3HC4 (zinc finger)"/>
    <property type="match status" value="1"/>
</dbReference>
<name>A0AAV2HH28_LYMST</name>
<dbReference type="GO" id="GO:0008270">
    <property type="term" value="F:zinc ion binding"/>
    <property type="evidence" value="ECO:0007669"/>
    <property type="project" value="UniProtKB-KW"/>
</dbReference>
<keyword evidence="4 6" id="KW-0863">Zinc-finger</keyword>
<evidence type="ECO:0000313" key="11">
    <source>
        <dbReference type="Proteomes" id="UP001497497"/>
    </source>
</evidence>
<accession>A0AAV2HH28</accession>
<dbReference type="PROSITE" id="PS00973">
    <property type="entry name" value="USP_2"/>
    <property type="match status" value="1"/>
</dbReference>
<feature type="region of interest" description="Disordered" evidence="7">
    <location>
        <begin position="875"/>
        <end position="902"/>
    </location>
</feature>
<feature type="compositionally biased region" description="Polar residues" evidence="7">
    <location>
        <begin position="580"/>
        <end position="590"/>
    </location>
</feature>
<dbReference type="InterPro" id="IPR018200">
    <property type="entry name" value="USP_CS"/>
</dbReference>